<protein>
    <submittedName>
        <fullName evidence="1">Uncharacterized protein</fullName>
    </submittedName>
</protein>
<dbReference type="Proteomes" id="UP000056419">
    <property type="component" value="Unassembled WGS sequence"/>
</dbReference>
<proteinExistence type="predicted"/>
<dbReference type="RefSeq" id="WP_060386523.1">
    <property type="nucleotide sequence ID" value="NZ_LRGC01000021.1"/>
</dbReference>
<dbReference type="AlphaFoldDB" id="A0A108T2W1"/>
<comment type="caution">
    <text evidence="1">The sequence shown here is derived from an EMBL/GenBank/DDBJ whole genome shotgun (WGS) entry which is preliminary data.</text>
</comment>
<accession>A0A108T2W1</accession>
<evidence type="ECO:0000313" key="1">
    <source>
        <dbReference type="EMBL" id="KWR52360.1"/>
    </source>
</evidence>
<organism evidence="1 2">
    <name type="scientific">Bacteroides stercoris</name>
    <dbReference type="NCBI Taxonomy" id="46506"/>
    <lineage>
        <taxon>Bacteria</taxon>
        <taxon>Pseudomonadati</taxon>
        <taxon>Bacteroidota</taxon>
        <taxon>Bacteroidia</taxon>
        <taxon>Bacteroidales</taxon>
        <taxon>Bacteroidaceae</taxon>
        <taxon>Bacteroides</taxon>
    </lineage>
</organism>
<gene>
    <name evidence="1" type="ORF">AA415_02947</name>
</gene>
<dbReference type="STRING" id="46506.AA415_02947"/>
<sequence>MEKNDVASFFYYMWNCWCEQECETAFTRSGCGWRHLWNKWCQYSSKHQGFGAAEEFFANLSEDNQDLLVKRALELYDRRKTR</sequence>
<reference evidence="1 2" key="1">
    <citation type="journal article" date="2016" name="BMC Genomics">
        <title>Type VI secretion systems of human gut Bacteroidales segregate into three genetic architectures, two of which are contained on mobile genetic elements.</title>
        <authorList>
            <person name="Coyne M.J."/>
            <person name="Roelofs K.G."/>
            <person name="Comstock L.E."/>
        </authorList>
    </citation>
    <scope>NUCLEOTIDE SEQUENCE [LARGE SCALE GENOMIC DNA]</scope>
    <source>
        <strain evidence="1 2">CL09T03C01</strain>
    </source>
</reference>
<keyword evidence="2" id="KW-1185">Reference proteome</keyword>
<dbReference type="EMBL" id="LRGC01000021">
    <property type="protein sequence ID" value="KWR52360.1"/>
    <property type="molecule type" value="Genomic_DNA"/>
</dbReference>
<name>A0A108T2W1_BACSE</name>
<dbReference type="PATRIC" id="fig|46506.5.peg.3178"/>
<evidence type="ECO:0000313" key="2">
    <source>
        <dbReference type="Proteomes" id="UP000056419"/>
    </source>
</evidence>